<dbReference type="GO" id="GO:0005737">
    <property type="term" value="C:cytoplasm"/>
    <property type="evidence" value="ECO:0007669"/>
    <property type="project" value="UniProtKB-SubCell"/>
</dbReference>
<dbReference type="PROSITE" id="PS00097">
    <property type="entry name" value="CARBAMOYLTRANSFERASE"/>
    <property type="match status" value="1"/>
</dbReference>
<dbReference type="InterPro" id="IPR006132">
    <property type="entry name" value="Asp/Orn_carbamoyltranf_P-bd"/>
</dbReference>
<dbReference type="Pfam" id="PF02729">
    <property type="entry name" value="OTCace_N"/>
    <property type="match status" value="1"/>
</dbReference>
<dbReference type="RefSeq" id="WP_203946668.1">
    <property type="nucleotide sequence ID" value="NZ_BOOR01000037.1"/>
</dbReference>
<sequence length="333" mass="36435">MTSKRHPGSLTKDLDLDKDQFLGLVEQAARLKRDKFRGEELPRLNGADIALVFEKNSTRTRCAFEVAAHDQGGHVTYLGPEGSHFGREESTADTARVLGRVFDGIAFRGFAQDTVEELLEHAGVPVWNALTDSWHPTQTLADVLTMTEHFPGDLREIAYCFTGDGRSNIARSLLVTGALLGMDVRIAAPTGLQPPADVVATAQGVAKESGGRVLVSDDVETAVSGADFVYTDVWVSMGEADEEWAARIPSLLPYRVTEELLDATRNPGVRFMHCLPAIHNRDTVLGARLYERFGLDGAEVTEEVFESARSIVFDQAENRMHTIKALLVQALGD</sequence>
<dbReference type="GO" id="GO:0042450">
    <property type="term" value="P:L-arginine biosynthetic process via ornithine"/>
    <property type="evidence" value="ECO:0007669"/>
    <property type="project" value="UniProtKB-UniRule"/>
</dbReference>
<comment type="caution">
    <text evidence="6">Lacks conserved residue(s) required for the propagation of feature annotation.</text>
</comment>
<name>A0A8J3V311_9ACTN</name>
<dbReference type="PRINTS" id="PR00100">
    <property type="entry name" value="AOTCASE"/>
</dbReference>
<dbReference type="Gene3D" id="3.40.50.1370">
    <property type="entry name" value="Aspartate/ornithine carbamoyltransferase"/>
    <property type="match status" value="2"/>
</dbReference>
<dbReference type="PANTHER" id="PTHR45753:SF2">
    <property type="entry name" value="ORNITHINE CARBAMOYLTRANSFERASE"/>
    <property type="match status" value="1"/>
</dbReference>
<dbReference type="GO" id="GO:0004585">
    <property type="term" value="F:ornithine carbamoyltransferase activity"/>
    <property type="evidence" value="ECO:0007669"/>
    <property type="project" value="UniProtKB-UniRule"/>
</dbReference>
<evidence type="ECO:0000256" key="2">
    <source>
        <dbReference type="ARBA" id="ARBA00007805"/>
    </source>
</evidence>
<dbReference type="InterPro" id="IPR006131">
    <property type="entry name" value="Asp_carbamoyltransf_Asp/Orn-bd"/>
</dbReference>
<feature type="binding site" evidence="6">
    <location>
        <position position="168"/>
    </location>
    <ligand>
        <name>L-ornithine</name>
        <dbReference type="ChEBI" id="CHEBI:46911"/>
    </ligand>
</feature>
<feature type="binding site" evidence="6">
    <location>
        <position position="108"/>
    </location>
    <ligand>
        <name>carbamoyl phosphate</name>
        <dbReference type="ChEBI" id="CHEBI:58228"/>
    </ligand>
</feature>
<feature type="binding site" evidence="6">
    <location>
        <begin position="274"/>
        <end position="275"/>
    </location>
    <ligand>
        <name>carbamoyl phosphate</name>
        <dbReference type="ChEBI" id="CHEBI:58228"/>
    </ligand>
</feature>
<reference evidence="9" key="1">
    <citation type="submission" date="2021-01" db="EMBL/GenBank/DDBJ databases">
        <title>Whole genome shotgun sequence of Planotetraspora thailandica NBRC 104271.</title>
        <authorList>
            <person name="Komaki H."/>
            <person name="Tamura T."/>
        </authorList>
    </citation>
    <scope>NUCLEOTIDE SEQUENCE</scope>
    <source>
        <strain evidence="9">NBRC 104271</strain>
    </source>
</reference>
<feature type="binding site" evidence="6">
    <location>
        <begin position="236"/>
        <end position="237"/>
    </location>
    <ligand>
        <name>L-ornithine</name>
        <dbReference type="ChEBI" id="CHEBI:46911"/>
    </ligand>
</feature>
<dbReference type="InterPro" id="IPR006130">
    <property type="entry name" value="Asp/Orn_carbamoylTrfase"/>
</dbReference>
<evidence type="ECO:0000256" key="6">
    <source>
        <dbReference type="HAMAP-Rule" id="MF_01109"/>
    </source>
</evidence>
<keyword evidence="4 6" id="KW-0808">Transferase</keyword>
<dbReference type="PRINTS" id="PR00102">
    <property type="entry name" value="OTCASE"/>
</dbReference>
<feature type="binding site" evidence="6">
    <location>
        <position position="319"/>
    </location>
    <ligand>
        <name>carbamoyl phosphate</name>
        <dbReference type="ChEBI" id="CHEBI:58228"/>
    </ligand>
</feature>
<evidence type="ECO:0000256" key="1">
    <source>
        <dbReference type="ARBA" id="ARBA00003822"/>
    </source>
</evidence>
<keyword evidence="6" id="KW-0963">Cytoplasm</keyword>
<comment type="similarity">
    <text evidence="2 6">Belongs to the aspartate/ornithine carbamoyltransferase superfamily. OTCase family.</text>
</comment>
<accession>A0A8J3V311</accession>
<dbReference type="GO" id="GO:0016597">
    <property type="term" value="F:amino acid binding"/>
    <property type="evidence" value="ECO:0007669"/>
    <property type="project" value="InterPro"/>
</dbReference>
<comment type="function">
    <text evidence="1">Reversibly catalyzes the transfer of the carbamoyl group from carbamoyl phosphate (CP) to the N(epsilon) atom of ornithine (ORN) to produce L-citrulline.</text>
</comment>
<gene>
    <name evidence="9" type="primary">argF</name>
    <name evidence="9" type="ORF">Pth03_49070</name>
</gene>
<evidence type="ECO:0000259" key="7">
    <source>
        <dbReference type="Pfam" id="PF00185"/>
    </source>
</evidence>
<feature type="domain" description="Aspartate/ornithine carbamoyltransferase Asp/Orn-binding" evidence="7">
    <location>
        <begin position="156"/>
        <end position="328"/>
    </location>
</feature>
<organism evidence="9 10">
    <name type="scientific">Planotetraspora thailandica</name>
    <dbReference type="NCBI Taxonomy" id="487172"/>
    <lineage>
        <taxon>Bacteria</taxon>
        <taxon>Bacillati</taxon>
        <taxon>Actinomycetota</taxon>
        <taxon>Actinomycetes</taxon>
        <taxon>Streptosporangiales</taxon>
        <taxon>Streptosporangiaceae</taxon>
        <taxon>Planotetraspora</taxon>
    </lineage>
</organism>
<comment type="catalytic activity">
    <reaction evidence="5 6">
        <text>carbamoyl phosphate + L-ornithine = L-citrulline + phosphate + H(+)</text>
        <dbReference type="Rhea" id="RHEA:19513"/>
        <dbReference type="ChEBI" id="CHEBI:15378"/>
        <dbReference type="ChEBI" id="CHEBI:43474"/>
        <dbReference type="ChEBI" id="CHEBI:46911"/>
        <dbReference type="ChEBI" id="CHEBI:57743"/>
        <dbReference type="ChEBI" id="CHEBI:58228"/>
        <dbReference type="EC" id="2.1.3.3"/>
    </reaction>
</comment>
<evidence type="ECO:0000256" key="3">
    <source>
        <dbReference type="ARBA" id="ARBA00013007"/>
    </source>
</evidence>
<proteinExistence type="inferred from homology"/>
<evidence type="ECO:0000256" key="5">
    <source>
        <dbReference type="ARBA" id="ARBA00048772"/>
    </source>
</evidence>
<evidence type="ECO:0000313" key="10">
    <source>
        <dbReference type="Proteomes" id="UP000605992"/>
    </source>
</evidence>
<feature type="binding site" evidence="6">
    <location>
        <position position="232"/>
    </location>
    <ligand>
        <name>L-ornithine</name>
        <dbReference type="ChEBI" id="CHEBI:46911"/>
    </ligand>
</feature>
<dbReference type="InterPro" id="IPR024904">
    <property type="entry name" value="OTCase_ArgI"/>
</dbReference>
<dbReference type="EC" id="2.1.3.3" evidence="3 6"/>
<evidence type="ECO:0000313" key="9">
    <source>
        <dbReference type="EMBL" id="GII56518.1"/>
    </source>
</evidence>
<dbReference type="InterPro" id="IPR036901">
    <property type="entry name" value="Asp/Orn_carbamoylTrfase_sf"/>
</dbReference>
<comment type="caution">
    <text evidence="9">The sequence shown here is derived from an EMBL/GenBank/DDBJ whole genome shotgun (WGS) entry which is preliminary data.</text>
</comment>
<protein>
    <recommendedName>
        <fullName evidence="3 6">Ornithine carbamoyltransferase</fullName>
        <shortName evidence="6">OTCase</shortName>
        <ecNumber evidence="3 6">2.1.3.3</ecNumber>
    </recommendedName>
</protein>
<dbReference type="SUPFAM" id="SSF53671">
    <property type="entry name" value="Aspartate/ornithine carbamoyltransferase"/>
    <property type="match status" value="1"/>
</dbReference>
<dbReference type="AlphaFoldDB" id="A0A8J3V311"/>
<dbReference type="PANTHER" id="PTHR45753">
    <property type="entry name" value="ORNITHINE CARBAMOYLTRANSFERASE, MITOCHONDRIAL"/>
    <property type="match status" value="1"/>
</dbReference>
<dbReference type="HAMAP" id="MF_01109">
    <property type="entry name" value="OTCase"/>
    <property type="match status" value="1"/>
</dbReference>
<dbReference type="EMBL" id="BOOR01000037">
    <property type="protein sequence ID" value="GII56518.1"/>
    <property type="molecule type" value="Genomic_DNA"/>
</dbReference>
<feature type="binding site" evidence="6">
    <location>
        <begin position="57"/>
        <end position="60"/>
    </location>
    <ligand>
        <name>carbamoyl phosphate</name>
        <dbReference type="ChEBI" id="CHEBI:58228"/>
    </ligand>
</feature>
<feature type="binding site" evidence="6">
    <location>
        <begin position="135"/>
        <end position="138"/>
    </location>
    <ligand>
        <name>carbamoyl phosphate</name>
        <dbReference type="ChEBI" id="CHEBI:58228"/>
    </ligand>
</feature>
<dbReference type="NCBIfam" id="TIGR00658">
    <property type="entry name" value="orni_carb_tr"/>
    <property type="match status" value="1"/>
</dbReference>
<dbReference type="Pfam" id="PF00185">
    <property type="entry name" value="OTCace"/>
    <property type="match status" value="1"/>
</dbReference>
<comment type="subcellular location">
    <subcellularLocation>
        <location evidence="6">Cytoplasm</location>
    </subcellularLocation>
</comment>
<keyword evidence="10" id="KW-1185">Reference proteome</keyword>
<dbReference type="GO" id="GO:0019240">
    <property type="term" value="P:citrulline biosynthetic process"/>
    <property type="evidence" value="ECO:0007669"/>
    <property type="project" value="TreeGrafter"/>
</dbReference>
<feature type="domain" description="Aspartate/ornithine carbamoyltransferase carbamoyl-P binding" evidence="8">
    <location>
        <begin position="11"/>
        <end position="148"/>
    </location>
</feature>
<evidence type="ECO:0000259" key="8">
    <source>
        <dbReference type="Pfam" id="PF02729"/>
    </source>
</evidence>
<dbReference type="Proteomes" id="UP000605992">
    <property type="component" value="Unassembled WGS sequence"/>
</dbReference>
<dbReference type="InterPro" id="IPR002292">
    <property type="entry name" value="Orn/put_carbamltrans"/>
</dbReference>
<evidence type="ECO:0000256" key="4">
    <source>
        <dbReference type="ARBA" id="ARBA00022679"/>
    </source>
</evidence>